<dbReference type="InterPro" id="IPR027417">
    <property type="entry name" value="P-loop_NTPase"/>
</dbReference>
<dbReference type="InterPro" id="IPR039421">
    <property type="entry name" value="Type_1_exporter"/>
</dbReference>
<evidence type="ECO:0000313" key="10">
    <source>
        <dbReference type="EMBL" id="SBW11317.1"/>
    </source>
</evidence>
<evidence type="ECO:0000256" key="1">
    <source>
        <dbReference type="ARBA" id="ARBA00004651"/>
    </source>
</evidence>
<accession>A0A212KI33</accession>
<protein>
    <submittedName>
        <fullName evidence="10">ABC transporter protein</fullName>
    </submittedName>
</protein>
<dbReference type="InterPro" id="IPR017871">
    <property type="entry name" value="ABC_transporter-like_CS"/>
</dbReference>
<dbReference type="Gene3D" id="1.20.1560.10">
    <property type="entry name" value="ABC transporter type 1, transmembrane domain"/>
    <property type="match status" value="1"/>
</dbReference>
<dbReference type="PROSITE" id="PS50929">
    <property type="entry name" value="ABC_TM1F"/>
    <property type="match status" value="1"/>
</dbReference>
<dbReference type="PROSITE" id="PS50893">
    <property type="entry name" value="ABC_TRANSPORTER_2"/>
    <property type="match status" value="1"/>
</dbReference>
<keyword evidence="2 7" id="KW-0812">Transmembrane</keyword>
<dbReference type="SUPFAM" id="SSF52540">
    <property type="entry name" value="P-loop containing nucleoside triphosphate hydrolases"/>
    <property type="match status" value="1"/>
</dbReference>
<dbReference type="InterPro" id="IPR011527">
    <property type="entry name" value="ABC1_TM_dom"/>
</dbReference>
<dbReference type="InterPro" id="IPR036640">
    <property type="entry name" value="ABC1_TM_sf"/>
</dbReference>
<evidence type="ECO:0000256" key="6">
    <source>
        <dbReference type="ARBA" id="ARBA00023136"/>
    </source>
</evidence>
<dbReference type="GO" id="GO:0016887">
    <property type="term" value="F:ATP hydrolysis activity"/>
    <property type="evidence" value="ECO:0007669"/>
    <property type="project" value="InterPro"/>
</dbReference>
<feature type="domain" description="ABC transmembrane type-1" evidence="9">
    <location>
        <begin position="32"/>
        <end position="326"/>
    </location>
</feature>
<comment type="subcellular location">
    <subcellularLocation>
        <location evidence="1">Cell membrane</location>
        <topology evidence="1">Multi-pass membrane protein</topology>
    </subcellularLocation>
</comment>
<dbReference type="InterPro" id="IPR003593">
    <property type="entry name" value="AAA+_ATPase"/>
</dbReference>
<feature type="transmembrane region" description="Helical" evidence="7">
    <location>
        <begin position="83"/>
        <end position="105"/>
    </location>
</feature>
<dbReference type="GO" id="GO:0140359">
    <property type="term" value="F:ABC-type transporter activity"/>
    <property type="evidence" value="ECO:0007669"/>
    <property type="project" value="InterPro"/>
</dbReference>
<feature type="transmembrane region" description="Helical" evidence="7">
    <location>
        <begin position="162"/>
        <end position="182"/>
    </location>
</feature>
<evidence type="ECO:0000256" key="3">
    <source>
        <dbReference type="ARBA" id="ARBA00022741"/>
    </source>
</evidence>
<dbReference type="PANTHER" id="PTHR24221:SF654">
    <property type="entry name" value="ATP-BINDING CASSETTE SUB-FAMILY B MEMBER 6"/>
    <property type="match status" value="1"/>
</dbReference>
<dbReference type="Pfam" id="PF00664">
    <property type="entry name" value="ABC_membrane"/>
    <property type="match status" value="1"/>
</dbReference>
<keyword evidence="4" id="KW-0067">ATP-binding</keyword>
<dbReference type="GO" id="GO:0005886">
    <property type="term" value="C:plasma membrane"/>
    <property type="evidence" value="ECO:0007669"/>
    <property type="project" value="UniProtKB-SubCell"/>
</dbReference>
<dbReference type="PANTHER" id="PTHR24221">
    <property type="entry name" value="ATP-BINDING CASSETTE SUB-FAMILY B"/>
    <property type="match status" value="1"/>
</dbReference>
<evidence type="ECO:0000256" key="4">
    <source>
        <dbReference type="ARBA" id="ARBA00022840"/>
    </source>
</evidence>
<dbReference type="SUPFAM" id="SSF90123">
    <property type="entry name" value="ABC transporter transmembrane region"/>
    <property type="match status" value="1"/>
</dbReference>
<dbReference type="EMBL" id="FLUO01000002">
    <property type="protein sequence ID" value="SBW11317.1"/>
    <property type="molecule type" value="Genomic_DNA"/>
</dbReference>
<evidence type="ECO:0000259" key="8">
    <source>
        <dbReference type="PROSITE" id="PS50893"/>
    </source>
</evidence>
<evidence type="ECO:0000256" key="2">
    <source>
        <dbReference type="ARBA" id="ARBA00022692"/>
    </source>
</evidence>
<keyword evidence="6 7" id="KW-0472">Membrane</keyword>
<dbReference type="AlphaFoldDB" id="A0A212KI33"/>
<evidence type="ECO:0000256" key="5">
    <source>
        <dbReference type="ARBA" id="ARBA00022989"/>
    </source>
</evidence>
<dbReference type="Pfam" id="PF00005">
    <property type="entry name" value="ABC_tran"/>
    <property type="match status" value="1"/>
</dbReference>
<proteinExistence type="predicted"/>
<reference evidence="10" key="1">
    <citation type="submission" date="2016-04" db="EMBL/GenBank/DDBJ databases">
        <authorList>
            <person name="Evans L.H."/>
            <person name="Alamgir A."/>
            <person name="Owens N."/>
            <person name="Weber N.D."/>
            <person name="Virtaneva K."/>
            <person name="Barbian K."/>
            <person name="Babar A."/>
            <person name="Rosenke K."/>
        </authorList>
    </citation>
    <scope>NUCLEOTIDE SEQUENCE</scope>
    <source>
        <strain evidence="10">86</strain>
    </source>
</reference>
<feature type="domain" description="ABC transporter" evidence="8">
    <location>
        <begin position="360"/>
        <end position="579"/>
    </location>
</feature>
<feature type="transmembrane region" description="Helical" evidence="7">
    <location>
        <begin position="188"/>
        <end position="205"/>
    </location>
</feature>
<dbReference type="GO" id="GO:0034040">
    <property type="term" value="F:ATPase-coupled lipid transmembrane transporter activity"/>
    <property type="evidence" value="ECO:0007669"/>
    <property type="project" value="TreeGrafter"/>
</dbReference>
<keyword evidence="5 7" id="KW-1133">Transmembrane helix</keyword>
<feature type="transmembrane region" description="Helical" evidence="7">
    <location>
        <begin position="272"/>
        <end position="289"/>
    </location>
</feature>
<dbReference type="GO" id="GO:0005524">
    <property type="term" value="F:ATP binding"/>
    <property type="evidence" value="ECO:0007669"/>
    <property type="project" value="UniProtKB-KW"/>
</dbReference>
<dbReference type="Gene3D" id="3.40.50.300">
    <property type="entry name" value="P-loop containing nucleotide triphosphate hydrolases"/>
    <property type="match status" value="1"/>
</dbReference>
<name>A0A212KI33_9PROT</name>
<organism evidence="10">
    <name type="scientific">uncultured Alphaproteobacteria bacterium</name>
    <dbReference type="NCBI Taxonomy" id="91750"/>
    <lineage>
        <taxon>Bacteria</taxon>
        <taxon>Pseudomonadati</taxon>
        <taxon>Pseudomonadota</taxon>
        <taxon>Alphaproteobacteria</taxon>
        <taxon>environmental samples</taxon>
    </lineage>
</organism>
<dbReference type="InterPro" id="IPR003439">
    <property type="entry name" value="ABC_transporter-like_ATP-bd"/>
</dbReference>
<evidence type="ECO:0000256" key="7">
    <source>
        <dbReference type="SAM" id="Phobius"/>
    </source>
</evidence>
<dbReference type="SMART" id="SM00382">
    <property type="entry name" value="AAA"/>
    <property type="match status" value="1"/>
</dbReference>
<evidence type="ECO:0000259" key="9">
    <source>
        <dbReference type="PROSITE" id="PS50929"/>
    </source>
</evidence>
<sequence length="580" mass="62998">MSKRPAKQPKRPSAARLLAIFFSTSVPRQVSVVLCLLLASVADGLGLATLLPVIGLASGQTGDESKAQQAVAAVLEFLHLPATLGVLLAIVMLALIVKAGLMLLAMNHAGYAGAQVGTDLRLRLLNALLNVRWGYFTRQPVGTFANAINNEAQRVSAAYLEVANLITNVIQSLVLIGVSFLLSWRMSVLAIGLGVVIIVVLGRLVRAAKRAGREQTHHIRWLSARLTDTLSGIKPLKAMARHTSIGNLFVADVHTLHRNQRRQIFTRQANRLLQEPMIGVFLLGAFYYSNAVLGMPINEVLVMGLLLARILSSIGKAQQAYQAAMLSESAYASMRRTIDGAEAEHEVWPGTETPTLDRGIAFRNVSKAYGARPVLRDFSLTIPAGKVTALIGPSGAGKTTVVDLLLALHAADAGEIEIDGVPLERISVEQWRRKVGYVPQDVMLFHDSILNNLTLGSSEFGPEDARRALEAARAWEFVRQQPDGMESTVGERGTLVSGGQRQRIAIARALVHRPSLLILDEATSALDPETEAEICRNIQELSRETGLTVLAISHQRAWAEMADEVLRMEPLDFRPPRPAV</sequence>
<keyword evidence="3" id="KW-0547">Nucleotide-binding</keyword>
<gene>
    <name evidence="10" type="ORF">KL86APRO_20152</name>
</gene>
<dbReference type="PROSITE" id="PS00211">
    <property type="entry name" value="ABC_TRANSPORTER_1"/>
    <property type="match status" value="1"/>
</dbReference>
<dbReference type="CDD" id="cd03228">
    <property type="entry name" value="ABCC_MRP_Like"/>
    <property type="match status" value="1"/>
</dbReference>